<feature type="compositionally biased region" description="Low complexity" evidence="1">
    <location>
        <begin position="2118"/>
        <end position="2138"/>
    </location>
</feature>
<sequence length="2155" mass="227877">MHSVFAIAWVTGMVLVLLWLVRLAHAGRNGRIASRTTVAMSAVLIGALGTLAAYVWGAQPARSGMERIAEARQPVPVRAQPLGAADAAAAAPEPGEPPRARLFLRHVQMRLAAAANTSGKSDDESNSPPAAASGESAAVVGYSPAAALRLPRSYGLDESKQGWDVLRVSARGPQGLRVSPIEHPEATGTRVVLRAIPRGAEDKLGGDQSALLARRAAALLPANRCASDADSDDDGDAGDGGGSAALDGPGAIYAILCSGATPRAALVFERDLAAAESAAAAVRVLPMVRRGRSFRPHHIQIASGSLIQIGTLADALPGVTLWEVPAPTGRAELFYPPADVLAPCTAWLTGGHGEGFFSQGAAASLGVHARAADAAAAAAANDDRAVCVLPFTPPFGLEVRRLLPDVPAVRARSLWAAGLAITPALLALLLLAAQPRGALTARRFARLLTLGWLSVLLAAVAVWRLLWAHRIDMLRDYESVGVRVLGNQVAAVLIGATLAAACVALWRAQPRPANSTGTSGAGRAGATKLPAWLSAGAAWALWLAAGGSALRGDLDALPWGPGLLLQALISLAAGTAPLWLAIARRRLGGRTWRRALLALAGVAAAALLAEPLAPRAVALKLGLSWLYPFALYAALREAVTSSGAALGRTSATLALAALAGLALARFDPGVTLVIALPGAFIALLMASHDACFGEGALRQIRGYQHHLAPLAHAHAILLGLAGALVAGACALGLAASVAGEPDATAARALTQGAMHALLLGALLLVPAGALAQVRRGARAALPWLVAAALLAALWLLRAPLIDRVLESSAQAAHRLAIVLDPGYALLHSETKFLAGLTAWRETILPAAEGSARTWSQLFAGQGYFGAQLIDPGVLLSIENDYFPVLVVRETGIRGLLATAALPWLLCAAAWALASARFRHGSAAQRARVLGACTLAALSLYQPLAALGALPLTGVAWPGFGLDSPSDLWLLVILALWLLLWETRAPRDRARAEEEAHLEAFDVTLRSSRVFTRVRAVAAAAAVLVTLAGVLVLARSAAFALRRPNPVDAQGQAVAPWNDLVHAVDYAYRLECPWPRRSAQGADAAEELIPSDILGDPEVRGASRFHEALREDFLAQRGRAVAELRGFIDPSSEDTACGADEPVRAGAWSFTRGVDAPDTCRMRFKTGWPEIELAVTRAPRAVDADADEEDADPPAGTDGEREDSDDTEHSGDHPPEHDDETGADASQGEDDDANAPAHVARCEVELRRDVLRELRFPARRPYRDARIRLVSRAMGAAAGDRGELVSGHLSVRLRPGAGTVDVSQARAGLYAGETVRIAPDLDISIAPGSERPVLRRTAAPAPADARGGDSWLFVREPPEARVRVLAAEEGTWRLMPPELSEMPLDRLTLVVVGGPDARSLWLFRPPQPWSEDDPATGAVDPLLADDITTVRGERRRHYLFGGLLPELGWVNPYHARMSLGLDGWLRVATAEYERAPGPATPEDASARPARPGDAAAPLWLDRGREVLYCGTLDAAEPDPAPAAAANADGVTSAPESAAAARFGRVCRRSPLDGVLECRVSVQPELSLRLRHLTELISLAPNQFAGEDNVAPVRAGYVLLRGDTGELVAQGEFVPGRASTAYAPATPEIEQALIRLREDRDPATGHRLPPSQRGEASAEKLEWSQPVALGSTMKPYLGRALELAAPAFARELRLSGAPMADALCRRAKTHALLGHCPPTDSLWNHHGSYDMSGFLSASINWYQAAIGLLGTAVPGGDWGFGQETDASSETELNGPLWADPAWLEDSGGPAPTAGNVGAHSPERALWTSYRGRRVVSAAGTIDLGALRTTPMWQRFEELLGRTLCTAGSKGRCRRASTRRDLCAARAMPIEQPSRDLRHLVALGPSMFDFYPPLADPTKRVGPRVRTREYLQFLRGSGLHPLGSLAQASDAFGRVVYERPRDPARDGRYRLAASWFPVPAVGQAPSWSCGGGDAATPGGTAEGLCEVLRTGTARGLRPLLEDPRFRFFGAKTGTIDSLADLVENRAACNHFRSGHTVTDRPAQERAQPYWLPCGKRRAPAEINDSLLLVAMSVRTAEGEVPLTLGLRFQRSGPGFATRVLSHYLDIIHAYFNPQAAAADASATADELSDSAASAAPAATPANSERRRRRLRGRSTRRR</sequence>
<feature type="transmembrane region" description="Helical" evidence="2">
    <location>
        <begin position="595"/>
        <end position="612"/>
    </location>
</feature>
<gene>
    <name evidence="3" type="ordered locus">Hoch_2456</name>
</gene>
<feature type="transmembrane region" description="Helical" evidence="2">
    <location>
        <begin position="562"/>
        <end position="583"/>
    </location>
</feature>
<feature type="transmembrane region" description="Helical" evidence="2">
    <location>
        <begin position="780"/>
        <end position="796"/>
    </location>
</feature>
<feature type="region of interest" description="Disordered" evidence="1">
    <location>
        <begin position="2118"/>
        <end position="2155"/>
    </location>
</feature>
<feature type="transmembrane region" description="Helical" evidence="2">
    <location>
        <begin position="414"/>
        <end position="432"/>
    </location>
</feature>
<reference evidence="3 4" key="1">
    <citation type="journal article" date="2010" name="Stand. Genomic Sci.">
        <title>Complete genome sequence of Haliangium ochraceum type strain (SMP-2).</title>
        <authorList>
            <consortium name="US DOE Joint Genome Institute (JGI-PGF)"/>
            <person name="Ivanova N."/>
            <person name="Daum C."/>
            <person name="Lang E."/>
            <person name="Abt B."/>
            <person name="Kopitz M."/>
            <person name="Saunders E."/>
            <person name="Lapidus A."/>
            <person name="Lucas S."/>
            <person name="Glavina Del Rio T."/>
            <person name="Nolan M."/>
            <person name="Tice H."/>
            <person name="Copeland A."/>
            <person name="Cheng J.F."/>
            <person name="Chen F."/>
            <person name="Bruce D."/>
            <person name="Goodwin L."/>
            <person name="Pitluck S."/>
            <person name="Mavromatis K."/>
            <person name="Pati A."/>
            <person name="Mikhailova N."/>
            <person name="Chen A."/>
            <person name="Palaniappan K."/>
            <person name="Land M."/>
            <person name="Hauser L."/>
            <person name="Chang Y.J."/>
            <person name="Jeffries C.D."/>
            <person name="Detter J.C."/>
            <person name="Brettin T."/>
            <person name="Rohde M."/>
            <person name="Goker M."/>
            <person name="Bristow J."/>
            <person name="Markowitz V."/>
            <person name="Eisen J.A."/>
            <person name="Hugenholtz P."/>
            <person name="Kyrpides N.C."/>
            <person name="Klenk H.P."/>
        </authorList>
    </citation>
    <scope>NUCLEOTIDE SEQUENCE [LARGE SCALE GENOMIC DNA]</scope>
    <source>
        <strain evidence="4">DSM 14365 / CIP 107738 / JCM 11303 / AJ 13395 / SMP-2</strain>
    </source>
</reference>
<evidence type="ECO:0000313" key="3">
    <source>
        <dbReference type="EMBL" id="ACY14992.1"/>
    </source>
</evidence>
<feature type="transmembrane region" description="Helical" evidence="2">
    <location>
        <begin position="892"/>
        <end position="913"/>
    </location>
</feature>
<dbReference type="Proteomes" id="UP000001880">
    <property type="component" value="Chromosome"/>
</dbReference>
<organism evidence="3 4">
    <name type="scientific">Haliangium ochraceum (strain DSM 14365 / JCM 11303 / SMP-2)</name>
    <dbReference type="NCBI Taxonomy" id="502025"/>
    <lineage>
        <taxon>Bacteria</taxon>
        <taxon>Pseudomonadati</taxon>
        <taxon>Myxococcota</taxon>
        <taxon>Polyangia</taxon>
        <taxon>Haliangiales</taxon>
        <taxon>Kofleriaceae</taxon>
        <taxon>Haliangium</taxon>
    </lineage>
</organism>
<keyword evidence="4" id="KW-1185">Reference proteome</keyword>
<feature type="compositionally biased region" description="Basic residues" evidence="1">
    <location>
        <begin position="2142"/>
        <end position="2155"/>
    </location>
</feature>
<evidence type="ECO:0000256" key="1">
    <source>
        <dbReference type="SAM" id="MobiDB-lite"/>
    </source>
</evidence>
<keyword evidence="2" id="KW-0812">Transmembrane</keyword>
<feature type="transmembrane region" description="Helical" evidence="2">
    <location>
        <begin position="6"/>
        <end position="25"/>
    </location>
</feature>
<feature type="region of interest" description="Disordered" evidence="1">
    <location>
        <begin position="1175"/>
        <end position="1235"/>
    </location>
</feature>
<feature type="transmembrane region" description="Helical" evidence="2">
    <location>
        <begin position="486"/>
        <end position="508"/>
    </location>
</feature>
<feature type="transmembrane region" description="Helical" evidence="2">
    <location>
        <begin position="444"/>
        <end position="466"/>
    </location>
</feature>
<dbReference type="STRING" id="502025.Hoch_2456"/>
<feature type="transmembrane region" description="Helical" evidence="2">
    <location>
        <begin position="713"/>
        <end position="733"/>
    </location>
</feature>
<feature type="transmembrane region" description="Helical" evidence="2">
    <location>
        <begin position="753"/>
        <end position="773"/>
    </location>
</feature>
<feature type="region of interest" description="Disordered" evidence="1">
    <location>
        <begin position="1637"/>
        <end position="1658"/>
    </location>
</feature>
<evidence type="ECO:0000313" key="4">
    <source>
        <dbReference type="Proteomes" id="UP000001880"/>
    </source>
</evidence>
<feature type="transmembrane region" description="Helical" evidence="2">
    <location>
        <begin position="925"/>
        <end position="943"/>
    </location>
</feature>
<keyword evidence="2" id="KW-1133">Transmembrane helix</keyword>
<feature type="compositionally biased region" description="Low complexity" evidence="1">
    <location>
        <begin position="126"/>
        <end position="136"/>
    </location>
</feature>
<dbReference type="EMBL" id="CP001804">
    <property type="protein sequence ID" value="ACY14992.1"/>
    <property type="molecule type" value="Genomic_DNA"/>
</dbReference>
<accession>D0LKE4</accession>
<evidence type="ECO:0000256" key="2">
    <source>
        <dbReference type="SAM" id="Phobius"/>
    </source>
</evidence>
<feature type="transmembrane region" description="Helical" evidence="2">
    <location>
        <begin position="529"/>
        <end position="550"/>
    </location>
</feature>
<feature type="transmembrane region" description="Helical" evidence="2">
    <location>
        <begin position="37"/>
        <end position="57"/>
    </location>
</feature>
<feature type="transmembrane region" description="Helical" evidence="2">
    <location>
        <begin position="1015"/>
        <end position="1033"/>
    </location>
</feature>
<feature type="transmembrane region" description="Helical" evidence="2">
    <location>
        <begin position="963"/>
        <end position="980"/>
    </location>
</feature>
<dbReference type="RefSeq" id="WP_012827600.1">
    <property type="nucleotide sequence ID" value="NC_013440.1"/>
</dbReference>
<feature type="compositionally biased region" description="Basic and acidic residues" evidence="1">
    <location>
        <begin position="1206"/>
        <end position="1215"/>
    </location>
</feature>
<name>D0LKE4_HALO1</name>
<feature type="compositionally biased region" description="Acidic residues" evidence="1">
    <location>
        <begin position="1216"/>
        <end position="1232"/>
    </location>
</feature>
<proteinExistence type="predicted"/>
<dbReference type="HOGENOM" id="CLU_231716_0_0_7"/>
<protein>
    <submittedName>
        <fullName evidence="3">Uncharacterized protein</fullName>
    </submittedName>
</protein>
<feature type="transmembrane region" description="Helical" evidence="2">
    <location>
        <begin position="672"/>
        <end position="692"/>
    </location>
</feature>
<feature type="region of interest" description="Disordered" evidence="1">
    <location>
        <begin position="114"/>
        <end position="136"/>
    </location>
</feature>
<dbReference type="KEGG" id="hoh:Hoch_2456"/>
<keyword evidence="2" id="KW-0472">Membrane</keyword>